<evidence type="ECO:0000313" key="2">
    <source>
        <dbReference type="Proteomes" id="UP000789833"/>
    </source>
</evidence>
<accession>A0ABN8AIE6</accession>
<comment type="caution">
    <text evidence="1">The sequence shown here is derived from an EMBL/GenBank/DDBJ whole genome shotgun (WGS) entry which is preliminary data.</text>
</comment>
<name>A0ABN8AIE6_9BACI</name>
<keyword evidence="2" id="KW-1185">Reference proteome</keyword>
<sequence>MGAWGVAILFSGIAEDVSFRDKDLLGSNYSNKK</sequence>
<dbReference type="EMBL" id="CAKJTJ010000050">
    <property type="protein sequence ID" value="CAG9623487.1"/>
    <property type="molecule type" value="Genomic_DNA"/>
</dbReference>
<proteinExistence type="predicted"/>
<organism evidence="1 2">
    <name type="scientific">Sutcliffiella rhizosphaerae</name>
    <dbReference type="NCBI Taxonomy" id="2880967"/>
    <lineage>
        <taxon>Bacteria</taxon>
        <taxon>Bacillati</taxon>
        <taxon>Bacillota</taxon>
        <taxon>Bacilli</taxon>
        <taxon>Bacillales</taxon>
        <taxon>Bacillaceae</taxon>
        <taxon>Sutcliffiella</taxon>
    </lineage>
</organism>
<evidence type="ECO:0000313" key="1">
    <source>
        <dbReference type="EMBL" id="CAG9623487.1"/>
    </source>
</evidence>
<protein>
    <submittedName>
        <fullName evidence="1">Uncharacterized protein</fullName>
    </submittedName>
</protein>
<dbReference type="Proteomes" id="UP000789833">
    <property type="component" value="Unassembled WGS sequence"/>
</dbReference>
<reference evidence="1 2" key="1">
    <citation type="submission" date="2021-10" db="EMBL/GenBank/DDBJ databases">
        <authorList>
            <person name="Criscuolo A."/>
        </authorList>
    </citation>
    <scope>NUCLEOTIDE SEQUENCE [LARGE SCALE GENOMIC DNA]</scope>
    <source>
        <strain evidence="2">CIP 111883</strain>
    </source>
</reference>
<gene>
    <name evidence="1" type="ORF">BACCIP111883_04300</name>
</gene>